<feature type="domain" description="YCII-related" evidence="2">
    <location>
        <begin position="1"/>
        <end position="111"/>
    </location>
</feature>
<evidence type="ECO:0000313" key="3">
    <source>
        <dbReference type="EMBL" id="GAT64549.1"/>
    </source>
</evidence>
<name>A0A171B129_9ACTN</name>
<dbReference type="InterPro" id="IPR011008">
    <property type="entry name" value="Dimeric_a/b-barrel"/>
</dbReference>
<keyword evidence="4" id="KW-1185">Reference proteome</keyword>
<reference evidence="4" key="2">
    <citation type="submission" date="2016-04" db="EMBL/GenBank/DDBJ databases">
        <title>Planomonospora sphaerica JCM9374 whole genome shotgun sequence.</title>
        <authorList>
            <person name="Suzuki T."/>
            <person name="Dohra H."/>
            <person name="Kodani S."/>
        </authorList>
    </citation>
    <scope>NUCLEOTIDE SEQUENCE [LARGE SCALE GENOMIC DNA]</scope>
    <source>
        <strain evidence="4">JCM 9374</strain>
    </source>
</reference>
<sequence>MKYALLLYGDERRWAAATEAEIEELSAAHGRFTDMLTARGAYLGGEELDLSTTAVTVRTGGGRTLHTDGPYAETAEHLGGFYLVEARDLDEAIEFATACPEEIVEIRPVVEYQG</sequence>
<comment type="caution">
    <text evidence="3">The sequence shown here is derived from an EMBL/GenBank/DDBJ whole genome shotgun (WGS) entry which is preliminary data.</text>
</comment>
<dbReference type="InterPro" id="IPR005545">
    <property type="entry name" value="YCII"/>
</dbReference>
<accession>A0A171B129</accession>
<proteinExistence type="inferred from homology"/>
<dbReference type="Pfam" id="PF03795">
    <property type="entry name" value="YCII"/>
    <property type="match status" value="1"/>
</dbReference>
<dbReference type="OrthoDB" id="668782at2"/>
<reference evidence="3 4" key="1">
    <citation type="journal article" date="2016" name="Genome Announc.">
        <title>Draft Genome Sequence of Planomonospora sphaerica JCM9374, a Rare Actinomycete.</title>
        <authorList>
            <person name="Dohra H."/>
            <person name="Suzuki T."/>
            <person name="Inoue Y."/>
            <person name="Kodani S."/>
        </authorList>
    </citation>
    <scope>NUCLEOTIDE SEQUENCE [LARGE SCALE GENOMIC DNA]</scope>
    <source>
        <strain evidence="3 4">JCM 9374</strain>
    </source>
</reference>
<gene>
    <name evidence="3" type="ORF">PS9374_00179</name>
</gene>
<dbReference type="RefSeq" id="WP_068893955.1">
    <property type="nucleotide sequence ID" value="NZ_BDCX01000001.1"/>
</dbReference>
<dbReference type="SUPFAM" id="SSF54909">
    <property type="entry name" value="Dimeric alpha+beta barrel"/>
    <property type="match status" value="1"/>
</dbReference>
<comment type="similarity">
    <text evidence="1">Belongs to the YciI family.</text>
</comment>
<evidence type="ECO:0000256" key="1">
    <source>
        <dbReference type="ARBA" id="ARBA00007689"/>
    </source>
</evidence>
<protein>
    <submittedName>
        <fullName evidence="3">PhnB protein</fullName>
    </submittedName>
</protein>
<dbReference type="PANTHER" id="PTHR35174:SF3">
    <property type="entry name" value="BLL7171 PROTEIN"/>
    <property type="match status" value="1"/>
</dbReference>
<dbReference type="EMBL" id="BDCX01000001">
    <property type="protein sequence ID" value="GAT64549.1"/>
    <property type="molecule type" value="Genomic_DNA"/>
</dbReference>
<evidence type="ECO:0000313" key="4">
    <source>
        <dbReference type="Proteomes" id="UP000077701"/>
    </source>
</evidence>
<dbReference type="Proteomes" id="UP000077701">
    <property type="component" value="Unassembled WGS sequence"/>
</dbReference>
<dbReference type="AlphaFoldDB" id="A0A171B129"/>
<dbReference type="STRING" id="161355.PS9374_00179"/>
<evidence type="ECO:0000259" key="2">
    <source>
        <dbReference type="Pfam" id="PF03795"/>
    </source>
</evidence>
<organism evidence="3 4">
    <name type="scientific">Planomonospora sphaerica</name>
    <dbReference type="NCBI Taxonomy" id="161355"/>
    <lineage>
        <taxon>Bacteria</taxon>
        <taxon>Bacillati</taxon>
        <taxon>Actinomycetota</taxon>
        <taxon>Actinomycetes</taxon>
        <taxon>Streptosporangiales</taxon>
        <taxon>Streptosporangiaceae</taxon>
        <taxon>Planomonospora</taxon>
    </lineage>
</organism>
<dbReference type="PANTHER" id="PTHR35174">
    <property type="entry name" value="BLL7171 PROTEIN-RELATED"/>
    <property type="match status" value="1"/>
</dbReference>
<dbReference type="Gene3D" id="3.30.70.1060">
    <property type="entry name" value="Dimeric alpha+beta barrel"/>
    <property type="match status" value="1"/>
</dbReference>